<sequence>MKLEVTINGEAEAAAKGGRSGGDGDGGGRSGGDGDSRGRSEGGGGGGRFWSGLWVEDLGLEERDGGWGSEGGKGMGKCRGGWGMSVEGFGVNPIMKKGKGNEEIGLTNNNKGNDILPFPFLLITTPNQTPPK</sequence>
<name>A0ABM3RR15_SPIOL</name>
<feature type="region of interest" description="Disordered" evidence="1">
    <location>
        <begin position="1"/>
        <end position="51"/>
    </location>
</feature>
<protein>
    <submittedName>
        <fullName evidence="3">Uncharacterized protein</fullName>
    </submittedName>
</protein>
<evidence type="ECO:0000313" key="2">
    <source>
        <dbReference type="Proteomes" id="UP000813463"/>
    </source>
</evidence>
<dbReference type="Proteomes" id="UP000813463">
    <property type="component" value="Chromosome 4"/>
</dbReference>
<dbReference type="GeneID" id="130471783"/>
<reference evidence="3" key="2">
    <citation type="submission" date="2025-08" db="UniProtKB">
        <authorList>
            <consortium name="RefSeq"/>
        </authorList>
    </citation>
    <scope>IDENTIFICATION</scope>
    <source>
        <tissue evidence="3">Leaf</tissue>
    </source>
</reference>
<accession>A0ABM3RR15</accession>
<evidence type="ECO:0000256" key="1">
    <source>
        <dbReference type="SAM" id="MobiDB-lite"/>
    </source>
</evidence>
<proteinExistence type="predicted"/>
<organism evidence="2 3">
    <name type="scientific">Spinacia oleracea</name>
    <name type="common">Spinach</name>
    <dbReference type="NCBI Taxonomy" id="3562"/>
    <lineage>
        <taxon>Eukaryota</taxon>
        <taxon>Viridiplantae</taxon>
        <taxon>Streptophyta</taxon>
        <taxon>Embryophyta</taxon>
        <taxon>Tracheophyta</taxon>
        <taxon>Spermatophyta</taxon>
        <taxon>Magnoliopsida</taxon>
        <taxon>eudicotyledons</taxon>
        <taxon>Gunneridae</taxon>
        <taxon>Pentapetalae</taxon>
        <taxon>Caryophyllales</taxon>
        <taxon>Chenopodiaceae</taxon>
        <taxon>Chenopodioideae</taxon>
        <taxon>Anserineae</taxon>
        <taxon>Spinacia</taxon>
    </lineage>
</organism>
<dbReference type="RefSeq" id="XP_056698062.1">
    <property type="nucleotide sequence ID" value="XM_056842084.1"/>
</dbReference>
<reference evidence="2" key="1">
    <citation type="journal article" date="2021" name="Nat. Commun.">
        <title>Genomic analyses provide insights into spinach domestication and the genetic basis of agronomic traits.</title>
        <authorList>
            <person name="Cai X."/>
            <person name="Sun X."/>
            <person name="Xu C."/>
            <person name="Sun H."/>
            <person name="Wang X."/>
            <person name="Ge C."/>
            <person name="Zhang Z."/>
            <person name="Wang Q."/>
            <person name="Fei Z."/>
            <person name="Jiao C."/>
            <person name="Wang Q."/>
        </authorList>
    </citation>
    <scope>NUCLEOTIDE SEQUENCE [LARGE SCALE GENOMIC DNA]</scope>
    <source>
        <strain evidence="2">cv. Varoflay</strain>
    </source>
</reference>
<keyword evidence="2" id="KW-1185">Reference proteome</keyword>
<gene>
    <name evidence="3" type="primary">LOC130471783</name>
</gene>
<evidence type="ECO:0000313" key="3">
    <source>
        <dbReference type="RefSeq" id="XP_056698062.1"/>
    </source>
</evidence>
<feature type="compositionally biased region" description="Gly residues" evidence="1">
    <location>
        <begin position="18"/>
        <end position="31"/>
    </location>
</feature>